<dbReference type="RefSeq" id="WP_150636903.1">
    <property type="nucleotide sequence ID" value="NZ_CABVHP010000002.1"/>
</dbReference>
<organism evidence="1 2">
    <name type="scientific">Pseudomonas fluorescens</name>
    <dbReference type="NCBI Taxonomy" id="294"/>
    <lineage>
        <taxon>Bacteria</taxon>
        <taxon>Pseudomonadati</taxon>
        <taxon>Pseudomonadota</taxon>
        <taxon>Gammaproteobacteria</taxon>
        <taxon>Pseudomonadales</taxon>
        <taxon>Pseudomonadaceae</taxon>
        <taxon>Pseudomonas</taxon>
    </lineage>
</organism>
<evidence type="ECO:0000313" key="1">
    <source>
        <dbReference type="EMBL" id="VVN80428.1"/>
    </source>
</evidence>
<name>A0A5E7AMA1_PSEFL</name>
<proteinExistence type="predicted"/>
<gene>
    <name evidence="1" type="ORF">PS704_01060</name>
</gene>
<dbReference type="OrthoDB" id="9789109at2"/>
<dbReference type="InterPro" id="IPR007438">
    <property type="entry name" value="DUF488"/>
</dbReference>
<dbReference type="PANTHER" id="PTHR39337">
    <property type="entry name" value="BLR5642 PROTEIN"/>
    <property type="match status" value="1"/>
</dbReference>
<dbReference type="EMBL" id="CABVHP010000002">
    <property type="protein sequence ID" value="VVN80428.1"/>
    <property type="molecule type" value="Genomic_DNA"/>
</dbReference>
<dbReference type="Proteomes" id="UP000326557">
    <property type="component" value="Unassembled WGS sequence"/>
</dbReference>
<dbReference type="PANTHER" id="PTHR39337:SF1">
    <property type="entry name" value="BLR5642 PROTEIN"/>
    <property type="match status" value="1"/>
</dbReference>
<dbReference type="PIRSF" id="PIRSF024492">
    <property type="entry name" value="UCP024492"/>
    <property type="match status" value="1"/>
</dbReference>
<evidence type="ECO:0000313" key="2">
    <source>
        <dbReference type="Proteomes" id="UP000326557"/>
    </source>
</evidence>
<protein>
    <recommendedName>
        <fullName evidence="3">DNA repair protein</fullName>
    </recommendedName>
</protein>
<reference evidence="1 2" key="1">
    <citation type="submission" date="2019-09" db="EMBL/GenBank/DDBJ databases">
        <authorList>
            <person name="Chandra G."/>
            <person name="Truman W A."/>
        </authorList>
    </citation>
    <scope>NUCLEOTIDE SEQUENCE [LARGE SCALE GENOMIC DNA]</scope>
    <source>
        <strain evidence="1">PS704</strain>
    </source>
</reference>
<accession>A0A5E7AMA1</accession>
<dbReference type="Pfam" id="PF04343">
    <property type="entry name" value="DUF488"/>
    <property type="match status" value="1"/>
</dbReference>
<sequence>MFELPVIYTIGHSTRTLSEFSELLQAEHIEWLADIRTVPLSRTNPQFNFNTLPQALAVQNIDYIQLAKLGGLRKKSKTVAPDINGFWINQSFHNYADYALSEEFEQGLLRLQELSQGQRCAIMCSEAVWWRCHRRIVADYLLYRGRMVVHLMGRGRAAPATLTAAATPLGNSLLYPAPVVG</sequence>
<dbReference type="InterPro" id="IPR014519">
    <property type="entry name" value="UCP024492"/>
</dbReference>
<evidence type="ECO:0008006" key="3">
    <source>
        <dbReference type="Google" id="ProtNLM"/>
    </source>
</evidence>
<dbReference type="AlphaFoldDB" id="A0A5E7AMA1"/>